<protein>
    <submittedName>
        <fullName evidence="1">Uncharacterized protein</fullName>
    </submittedName>
</protein>
<proteinExistence type="predicted"/>
<dbReference type="AlphaFoldDB" id="A0A2P2C1K4"/>
<name>A0A2P2C1K4_9ZZZZ</name>
<organism evidence="1">
    <name type="scientific">metagenome</name>
    <dbReference type="NCBI Taxonomy" id="256318"/>
    <lineage>
        <taxon>unclassified sequences</taxon>
        <taxon>metagenomes</taxon>
    </lineage>
</organism>
<evidence type="ECO:0000313" key="1">
    <source>
        <dbReference type="EMBL" id="CUR55903.1"/>
    </source>
</evidence>
<gene>
    <name evidence="1" type="ORF">NOCA2310061</name>
</gene>
<accession>A0A2P2C1K4</accession>
<sequence length="26" mass="3001">MLDQSRGTPVFEATLVDTEYLRFRGV</sequence>
<reference evidence="1" key="1">
    <citation type="submission" date="2015-08" db="EMBL/GenBank/DDBJ databases">
        <authorList>
            <person name="Babu N.S."/>
            <person name="Beckwith C.J."/>
            <person name="Beseler K.G."/>
            <person name="Brison A."/>
            <person name="Carone J.V."/>
            <person name="Caskin T.P."/>
            <person name="Diamond M."/>
            <person name="Durham M.E."/>
            <person name="Foxe J.M."/>
            <person name="Go M."/>
            <person name="Henderson B.A."/>
            <person name="Jones I.B."/>
            <person name="McGettigan J.A."/>
            <person name="Micheletti S.J."/>
            <person name="Nasrallah M.E."/>
            <person name="Ortiz D."/>
            <person name="Piller C.R."/>
            <person name="Privatt S.R."/>
            <person name="Schneider S.L."/>
            <person name="Sharp S."/>
            <person name="Smith T.C."/>
            <person name="Stanton J.D."/>
            <person name="Ullery H.E."/>
            <person name="Wilson R.J."/>
            <person name="Serrano M.G."/>
            <person name="Buck G."/>
            <person name="Lee V."/>
            <person name="Wang Y."/>
            <person name="Carvalho R."/>
            <person name="Voegtly L."/>
            <person name="Shi R."/>
            <person name="Duckworth R."/>
            <person name="Johnson A."/>
            <person name="Loviza R."/>
            <person name="Walstead R."/>
            <person name="Shah Z."/>
            <person name="Kiflezghi M."/>
            <person name="Wade K."/>
            <person name="Ball S.L."/>
            <person name="Bradley K.W."/>
            <person name="Asai D.J."/>
            <person name="Bowman C.A."/>
            <person name="Russell D.A."/>
            <person name="Pope W.H."/>
            <person name="Jacobs-Sera D."/>
            <person name="Hendrix R.W."/>
            <person name="Hatfull G.F."/>
        </authorList>
    </citation>
    <scope>NUCLEOTIDE SEQUENCE</scope>
</reference>
<dbReference type="EMBL" id="CZKA01000025">
    <property type="protein sequence ID" value="CUR55903.1"/>
    <property type="molecule type" value="Genomic_DNA"/>
</dbReference>